<evidence type="ECO:0000313" key="2">
    <source>
        <dbReference type="Proteomes" id="UP000602198"/>
    </source>
</evidence>
<sequence length="320" mass="34493">MTISDHITEFHGLPVFNLPDPGAKDASKPLAKAAFRSPAGVAWRVAIEPYDSKETWPEAFARFLAATDTTTVSALVVGPWGESDDTSATVIDAIVEARDRLPALRAVFLGDIVYEENEISWIHQSDVTVLLKAFPDLEEIVVRGSEMLSFPPLTHKGLRALTVQTGGLDGEVVRGIAASDLPALESLELWLGVDNYGGNTTVDDLELVFTGVRLPRLRHLALCNSEIQDEIAVAVASAPVVARLTTLGLAMGTLGDEGAEALLAGQPLTHLERLDLHHNFLSATMRERLLAALEPAGVTVDADKRDAEEDNGWRYTAVAE</sequence>
<dbReference type="Gene3D" id="3.80.10.10">
    <property type="entry name" value="Ribonuclease Inhibitor"/>
    <property type="match status" value="1"/>
</dbReference>
<protein>
    <submittedName>
        <fullName evidence="1">STM4015 family protein</fullName>
    </submittedName>
</protein>
<dbReference type="InterPro" id="IPR047722">
    <property type="entry name" value="STM4015-like"/>
</dbReference>
<dbReference type="SUPFAM" id="SSF52047">
    <property type="entry name" value="RNI-like"/>
    <property type="match status" value="1"/>
</dbReference>
<dbReference type="Proteomes" id="UP000602198">
    <property type="component" value="Unassembled WGS sequence"/>
</dbReference>
<proteinExistence type="predicted"/>
<accession>A0ABS1MDJ5</accession>
<gene>
    <name evidence="1" type="ORF">JK358_29965</name>
</gene>
<keyword evidence="2" id="KW-1185">Reference proteome</keyword>
<dbReference type="NCBIfam" id="NF038076">
    <property type="entry name" value="fam_STM4015"/>
    <property type="match status" value="1"/>
</dbReference>
<evidence type="ECO:0000313" key="1">
    <source>
        <dbReference type="EMBL" id="MBL1078637.1"/>
    </source>
</evidence>
<organism evidence="1 2">
    <name type="scientific">Nocardia acididurans</name>
    <dbReference type="NCBI Taxonomy" id="2802282"/>
    <lineage>
        <taxon>Bacteria</taxon>
        <taxon>Bacillati</taxon>
        <taxon>Actinomycetota</taxon>
        <taxon>Actinomycetes</taxon>
        <taxon>Mycobacteriales</taxon>
        <taxon>Nocardiaceae</taxon>
        <taxon>Nocardia</taxon>
    </lineage>
</organism>
<dbReference type="RefSeq" id="WP_201954258.1">
    <property type="nucleotide sequence ID" value="NZ_JAERRJ010000012.1"/>
</dbReference>
<reference evidence="1 2" key="1">
    <citation type="submission" date="2021-01" db="EMBL/GenBank/DDBJ databases">
        <title>WGS of actinomycetes isolated from Thailand.</title>
        <authorList>
            <person name="Thawai C."/>
        </authorList>
    </citation>
    <scope>NUCLEOTIDE SEQUENCE [LARGE SCALE GENOMIC DNA]</scope>
    <source>
        <strain evidence="1 2">LPG 2</strain>
    </source>
</reference>
<dbReference type="InterPro" id="IPR032675">
    <property type="entry name" value="LRR_dom_sf"/>
</dbReference>
<comment type="caution">
    <text evidence="1">The sequence shown here is derived from an EMBL/GenBank/DDBJ whole genome shotgun (WGS) entry which is preliminary data.</text>
</comment>
<dbReference type="EMBL" id="JAERRJ010000012">
    <property type="protein sequence ID" value="MBL1078637.1"/>
    <property type="molecule type" value="Genomic_DNA"/>
</dbReference>
<name>A0ABS1MDJ5_9NOCA</name>